<evidence type="ECO:0000256" key="1">
    <source>
        <dbReference type="SAM" id="MobiDB-lite"/>
    </source>
</evidence>
<feature type="region of interest" description="Disordered" evidence="1">
    <location>
        <begin position="1659"/>
        <end position="1683"/>
    </location>
</feature>
<dbReference type="CDD" id="cd01983">
    <property type="entry name" value="SIMIBI"/>
    <property type="match status" value="1"/>
</dbReference>
<keyword evidence="3" id="KW-1185">Reference proteome</keyword>
<evidence type="ECO:0000313" key="2">
    <source>
        <dbReference type="EMBL" id="GAA3226992.1"/>
    </source>
</evidence>
<organism evidence="2 3">
    <name type="scientific">Actinocorallia longicatena</name>
    <dbReference type="NCBI Taxonomy" id="111803"/>
    <lineage>
        <taxon>Bacteria</taxon>
        <taxon>Bacillati</taxon>
        <taxon>Actinomycetota</taxon>
        <taxon>Actinomycetes</taxon>
        <taxon>Streptosporangiales</taxon>
        <taxon>Thermomonosporaceae</taxon>
        <taxon>Actinocorallia</taxon>
    </lineage>
</organism>
<gene>
    <name evidence="2" type="ORF">GCM10010468_55600</name>
</gene>
<proteinExistence type="predicted"/>
<dbReference type="Proteomes" id="UP001501237">
    <property type="component" value="Unassembled WGS sequence"/>
</dbReference>
<dbReference type="InterPro" id="IPR027417">
    <property type="entry name" value="P-loop_NTPase"/>
</dbReference>
<dbReference type="RefSeq" id="WP_344833948.1">
    <property type="nucleotide sequence ID" value="NZ_BAAAUV010000016.1"/>
</dbReference>
<dbReference type="EMBL" id="BAAAUV010000016">
    <property type="protein sequence ID" value="GAA3226992.1"/>
    <property type="molecule type" value="Genomic_DNA"/>
</dbReference>
<evidence type="ECO:0008006" key="4">
    <source>
        <dbReference type="Google" id="ProtNLM"/>
    </source>
</evidence>
<comment type="caution">
    <text evidence="2">The sequence shown here is derived from an EMBL/GenBank/DDBJ whole genome shotgun (WGS) entry which is preliminary data.</text>
</comment>
<dbReference type="SUPFAM" id="SSF52540">
    <property type="entry name" value="P-loop containing nucleoside triphosphate hydrolases"/>
    <property type="match status" value="1"/>
</dbReference>
<name>A0ABP6QGY0_9ACTN</name>
<protein>
    <recommendedName>
        <fullName evidence="4">AAA+ ATPase domain-containing protein</fullName>
    </recommendedName>
</protein>
<reference evidence="3" key="1">
    <citation type="journal article" date="2019" name="Int. J. Syst. Evol. Microbiol.">
        <title>The Global Catalogue of Microorganisms (GCM) 10K type strain sequencing project: providing services to taxonomists for standard genome sequencing and annotation.</title>
        <authorList>
            <consortium name="The Broad Institute Genomics Platform"/>
            <consortium name="The Broad Institute Genome Sequencing Center for Infectious Disease"/>
            <person name="Wu L."/>
            <person name="Ma J."/>
        </authorList>
    </citation>
    <scope>NUCLEOTIDE SEQUENCE [LARGE SCALE GENOMIC DNA]</scope>
    <source>
        <strain evidence="3">JCM 9377</strain>
    </source>
</reference>
<evidence type="ECO:0000313" key="3">
    <source>
        <dbReference type="Proteomes" id="UP001501237"/>
    </source>
</evidence>
<accession>A0ABP6QGY0</accession>
<sequence>MRRSESQEKAYDATLALHALTAFLDNGDASDPAHLLRLIRTLRQRVESLKPGTPVPSRPRRVDTASEPPCGFGALLSELLEPGSGRLSADLVRALADDKVVAEVYAIEERFEELYGDERPSQALPPPPNGPAAHHVPIVAAGGWTAMAAVEASYTTGDPAAVPPAGTASSGSRVWSPLSEAFLLAADEALAGARGLLARLGRPQPARVGAVFDTTGILAPSTVPDGLGAGTIALTYIARQAGLGTPAELDVLVLAQVSKDGLCTPVTDHTGAADLARSAGLRVLRCVTGGWEIEGAAGGPGSKSRDASLAGAAQLLWDEEWTEAKDSWSASALKSHNWRVLRVAGKGAQQISASGTPWGVPVEGVQWVEAPQVDALASQLLLQPHLSIVLGGQPGSGKTVIAGKLTQRLINARWQILVLRPDDNCLPAEGDLSVIVGSALNLSRLVPNDKTLVIIEDLHPLGGGSLAALSDLASVLGVSVLGLLRFSEGLVEEWDTPSISAIEAVVSPDDVADLARKMAAEFPKLYEVPDDLIEPLVDLANRDLWLLSRLMSDIARNKRAGTFATISETLVHLITARLAGLEGFEQDRDQVRLVAALSMLGQPTPEGHLSATALKTLASLGAHPLFGLVRLPSRELARLVFDRTSADGQADDHEVQAVPVILPHLARLLRERRSGLAVDLLKRLRVYDLNALDKSGGDQVWEEIVRWSAAAAPPTVAAALSHLDSFASDFRISDLLPDLMRRTATVRDLDAPRLSSVVELLQKHRLALQDTEAMRSFVEWLADPETGLGAVLRRPARIGERYNAVLRLFRLHEPEMPAIIIAQAPVLVQGIDKTSAVDLVQVRRLDILLARCYRVVERGDGWKPGERVNEQLPLEHFPEVYDLRDHRPPSGSGLGALLAQLSLRLHFDPRIDWDELIQGNEGLLRSAFTRATAPEISMVLGDLSANHRGFCTKLMHRLAVSGAMRSLIRTAAPADAANLIATVGRIHKDTANKMLHEDRAEDLARVLATRIIKLKDGKGAGLLLSRTHEADELFCSSGPRFASLLAEELGEEFAVRLVSKERRPSILYYFLKGIWQADASYRKVVEDDAFNLIVRSLGSAYRVNRPWAAQLAVLLAADDYLGEEFLQRISEAVPPKILARQMTQPRLRVDAALHMHRLGRAISPDLPRLYAEVQGRDELWRRPRRLERASDVAQRLSVISTTLRMSDPGWSNAQILQRFKQNAPDWDWGEEISKVRTTSDLTASLNSLQKLDPGTASAALETLKAVPEGRSYSALEDVAVRSASRPPDLAELLHCVERIEKEQGRKLLSHIRQKRHFWTAFTEEIRYMQDPVTQGRVGRHLADLGVTPQTGDSEWIKKLLNGRWLGLVGQLASPRALCGLLRLSYIWDEQWGHQLAANANQGAVLARIKKGAAEDLREVPRLLEILTRCGQNDLAQAVMDQMTQFPKDELARSLGLHRATELLRRYREDRPADVQLFGPAVGRAVERASRRHLVLDHGAHWASIGWAAQTLGECGLGDALPDAVPILPVNAAFAAEICWAATWMPESEWTRAQVAELLDIAVRQDRSSTTGSRLAYALVAGARAGRTAAFFEDTAHWSQVTEAPLGTLCLAYREASGHAALGVLTRSLKPALHKRLKSPVHRIDPWRAELLQLLGPAQRFPGAPSPSALFRAKPGPDQGPPSP</sequence>